<name>A0A679JL79_VARPD</name>
<reference evidence="1" key="1">
    <citation type="submission" date="2019-12" db="EMBL/GenBank/DDBJ databases">
        <authorList>
            <person name="Cremers G."/>
        </authorList>
    </citation>
    <scope>NUCLEOTIDE SEQUENCE</scope>
    <source>
        <strain evidence="1">Vvax</strain>
    </source>
</reference>
<protein>
    <submittedName>
        <fullName evidence="1">Uncharacterized protein</fullName>
    </submittedName>
</protein>
<proteinExistence type="predicted"/>
<dbReference type="AlphaFoldDB" id="A0A679JL79"/>
<accession>A0A679JL79</accession>
<evidence type="ECO:0000313" key="1">
    <source>
        <dbReference type="EMBL" id="CAA2106990.1"/>
    </source>
</evidence>
<gene>
    <name evidence="1" type="ORF">VVAX_04012</name>
</gene>
<sequence length="386" mass="43256">MLAPTYASDSPYSTYADSANAARLLADCTAQAVTWRWATESMGEPTPFMQEHHGGPKPRWLADDKADPERHMHHGFDAEGRLVLQRQSRGRATAWLHEADGRTGVDLQVYEGEPSVSTVTRYRHAGGLLVAQHISHGHKGLDARYEWQDGQLQRAVTSNWADGQKTWLCQDVYRYDEAGRLDTITLEYLDDDGTPSGETRLSYRRPRKGETLASVAARVEALLVDAITHALAQVPRDEKIYALFICYTQEDFGAAWPPFLVWGREPYRRAIVEAGEEVRYYLWAPDEIRAVQGDAHERWFDDTVLKEACLLHAQFMDIAQSTASAMRVLKNLAAHFNAPASQALLNTTDDFVVAHADNTGEIDPLKAMKVALAPERWALLKARGLV</sequence>
<dbReference type="RefSeq" id="WP_339091562.1">
    <property type="nucleotide sequence ID" value="NZ_LR743507.1"/>
</dbReference>
<organism evidence="1">
    <name type="scientific">Variovorax paradoxus</name>
    <dbReference type="NCBI Taxonomy" id="34073"/>
    <lineage>
        <taxon>Bacteria</taxon>
        <taxon>Pseudomonadati</taxon>
        <taxon>Pseudomonadota</taxon>
        <taxon>Betaproteobacteria</taxon>
        <taxon>Burkholderiales</taxon>
        <taxon>Comamonadaceae</taxon>
        <taxon>Variovorax</taxon>
    </lineage>
</organism>
<dbReference type="EMBL" id="LR743507">
    <property type="protein sequence ID" value="CAA2106990.1"/>
    <property type="molecule type" value="Genomic_DNA"/>
</dbReference>